<dbReference type="Proteomes" id="UP000054270">
    <property type="component" value="Unassembled WGS sequence"/>
</dbReference>
<dbReference type="AlphaFoldDB" id="A0A0D2NTS4"/>
<gene>
    <name evidence="1" type="ORF">HYPSUDRAFT_41143</name>
</gene>
<evidence type="ECO:0000313" key="1">
    <source>
        <dbReference type="EMBL" id="KJA22249.1"/>
    </source>
</evidence>
<reference evidence="2" key="1">
    <citation type="submission" date="2014-04" db="EMBL/GenBank/DDBJ databases">
        <title>Evolutionary Origins and Diversification of the Mycorrhizal Mutualists.</title>
        <authorList>
            <consortium name="DOE Joint Genome Institute"/>
            <consortium name="Mycorrhizal Genomics Consortium"/>
            <person name="Kohler A."/>
            <person name="Kuo A."/>
            <person name="Nagy L.G."/>
            <person name="Floudas D."/>
            <person name="Copeland A."/>
            <person name="Barry K.W."/>
            <person name="Cichocki N."/>
            <person name="Veneault-Fourrey C."/>
            <person name="LaButti K."/>
            <person name="Lindquist E.A."/>
            <person name="Lipzen A."/>
            <person name="Lundell T."/>
            <person name="Morin E."/>
            <person name="Murat C."/>
            <person name="Riley R."/>
            <person name="Ohm R."/>
            <person name="Sun H."/>
            <person name="Tunlid A."/>
            <person name="Henrissat B."/>
            <person name="Grigoriev I.V."/>
            <person name="Hibbett D.S."/>
            <person name="Martin F."/>
        </authorList>
    </citation>
    <scope>NUCLEOTIDE SEQUENCE [LARGE SCALE GENOMIC DNA]</scope>
    <source>
        <strain evidence="2">FD-334 SS-4</strain>
    </source>
</reference>
<keyword evidence="2" id="KW-1185">Reference proteome</keyword>
<protein>
    <submittedName>
        <fullName evidence="1">Uncharacterized protein</fullName>
    </submittedName>
</protein>
<evidence type="ECO:0000313" key="2">
    <source>
        <dbReference type="Proteomes" id="UP000054270"/>
    </source>
</evidence>
<dbReference type="EMBL" id="KN817551">
    <property type="protein sequence ID" value="KJA22249.1"/>
    <property type="molecule type" value="Genomic_DNA"/>
</dbReference>
<sequence length="56" mass="6334">MGRAHTHTSLMTPWGRASLQCRRGVALREVAALNSMYGCARPPAHSRKRVRKWGEM</sequence>
<proteinExistence type="predicted"/>
<name>A0A0D2NTS4_HYPSF</name>
<accession>A0A0D2NTS4</accession>
<organism evidence="1 2">
    <name type="scientific">Hypholoma sublateritium (strain FD-334 SS-4)</name>
    <dbReference type="NCBI Taxonomy" id="945553"/>
    <lineage>
        <taxon>Eukaryota</taxon>
        <taxon>Fungi</taxon>
        <taxon>Dikarya</taxon>
        <taxon>Basidiomycota</taxon>
        <taxon>Agaricomycotina</taxon>
        <taxon>Agaricomycetes</taxon>
        <taxon>Agaricomycetidae</taxon>
        <taxon>Agaricales</taxon>
        <taxon>Agaricineae</taxon>
        <taxon>Strophariaceae</taxon>
        <taxon>Hypholoma</taxon>
    </lineage>
</organism>